<protein>
    <submittedName>
        <fullName evidence="3">Uncharacterized protein LOC115227717</fullName>
    </submittedName>
</protein>
<dbReference type="RefSeq" id="XP_029654323.1">
    <property type="nucleotide sequence ID" value="XM_029798463.2"/>
</dbReference>
<accession>A0A6P7TRC0</accession>
<dbReference type="KEGG" id="osn:115227717"/>
<evidence type="ECO:0000259" key="1">
    <source>
        <dbReference type="PROSITE" id="PS50222"/>
    </source>
</evidence>
<evidence type="ECO:0000313" key="3">
    <source>
        <dbReference type="RefSeq" id="XP_029654323.1"/>
    </source>
</evidence>
<dbReference type="PANTHER" id="PTHR20875:SF0">
    <property type="entry name" value="GH12158P"/>
    <property type="match status" value="1"/>
</dbReference>
<dbReference type="InterPro" id="IPR002048">
    <property type="entry name" value="EF_hand_dom"/>
</dbReference>
<dbReference type="InterPro" id="IPR011992">
    <property type="entry name" value="EF-hand-dom_pair"/>
</dbReference>
<dbReference type="PROSITE" id="PS50222">
    <property type="entry name" value="EF_HAND_2"/>
    <property type="match status" value="2"/>
</dbReference>
<keyword evidence="2" id="KW-1185">Reference proteome</keyword>
<sequence>MWINVLAFLIKIAYNNLTEKIQNLEQTKSSQCQQKEEIVDFESLLKRMKMNVNKRQIRIKDFFQEFDELRHGVVTREQFRRLLSQLGFSKLGAMDISDKEFNCLYEKYAASDSRFICWTKFENDMNFDSRLESNGIETNEDGNEKDLDSQKIPFCNIGNNYDYRMLIDTFEKLNKDVRQRGLNVRFVFQDFDRLNSGYITRGQFGRCLSLLDIKVSQCEQNLLEIALCNSKGFNYNEFLSRIEPIVHPKYMYPELLEAKNATNKEKCNENYAPSSLKDTISEIRLLVDFLRIRN</sequence>
<dbReference type="AlphaFoldDB" id="A0A6P7TRC0"/>
<dbReference type="PANTHER" id="PTHR20875">
    <property type="entry name" value="EF-HAND CALCIUM-BINDING DOMAIN-CONTAINING PROTEIN 6-RELATED"/>
    <property type="match status" value="1"/>
</dbReference>
<gene>
    <name evidence="3" type="primary">LOC115227717</name>
</gene>
<reference evidence="3" key="1">
    <citation type="submission" date="2025-08" db="UniProtKB">
        <authorList>
            <consortium name="RefSeq"/>
        </authorList>
    </citation>
    <scope>IDENTIFICATION</scope>
</reference>
<dbReference type="SUPFAM" id="SSF47473">
    <property type="entry name" value="EF-hand"/>
    <property type="match status" value="1"/>
</dbReference>
<proteinExistence type="predicted"/>
<organism evidence="2 3">
    <name type="scientific">Octopus sinensis</name>
    <name type="common">East Asian common octopus</name>
    <dbReference type="NCBI Taxonomy" id="2607531"/>
    <lineage>
        <taxon>Eukaryota</taxon>
        <taxon>Metazoa</taxon>
        <taxon>Spiralia</taxon>
        <taxon>Lophotrochozoa</taxon>
        <taxon>Mollusca</taxon>
        <taxon>Cephalopoda</taxon>
        <taxon>Coleoidea</taxon>
        <taxon>Octopodiformes</taxon>
        <taxon>Octopoda</taxon>
        <taxon>Incirrata</taxon>
        <taxon>Octopodidae</taxon>
        <taxon>Octopus</taxon>
    </lineage>
</organism>
<dbReference type="Gene3D" id="1.10.238.10">
    <property type="entry name" value="EF-hand"/>
    <property type="match status" value="2"/>
</dbReference>
<name>A0A6P7TRC0_9MOLL</name>
<dbReference type="GO" id="GO:0005509">
    <property type="term" value="F:calcium ion binding"/>
    <property type="evidence" value="ECO:0007669"/>
    <property type="project" value="InterPro"/>
</dbReference>
<evidence type="ECO:0000313" key="2">
    <source>
        <dbReference type="Proteomes" id="UP000515154"/>
    </source>
</evidence>
<dbReference type="InterPro" id="IPR052603">
    <property type="entry name" value="EFCB6"/>
</dbReference>
<feature type="domain" description="EF-hand" evidence="1">
    <location>
        <begin position="54"/>
        <end position="89"/>
    </location>
</feature>
<feature type="domain" description="EF-hand" evidence="1">
    <location>
        <begin position="179"/>
        <end position="214"/>
    </location>
</feature>
<dbReference type="Proteomes" id="UP000515154">
    <property type="component" value="Unplaced"/>
</dbReference>